<keyword evidence="1" id="KW-0472">Membrane</keyword>
<reference evidence="3" key="1">
    <citation type="submission" date="2023-08" db="EMBL/GenBank/DDBJ databases">
        <authorList>
            <person name="Audoor S."/>
            <person name="Bilcke G."/>
        </authorList>
    </citation>
    <scope>NUCLEOTIDE SEQUENCE</scope>
</reference>
<dbReference type="Proteomes" id="UP001295423">
    <property type="component" value="Unassembled WGS sequence"/>
</dbReference>
<keyword evidence="1" id="KW-1133">Transmembrane helix</keyword>
<keyword evidence="2" id="KW-0732">Signal</keyword>
<feature type="chain" id="PRO_5041963636" description="PLC-like phosphodiesterase" evidence="2">
    <location>
        <begin position="26"/>
        <end position="439"/>
    </location>
</feature>
<name>A0AAD2CJC4_9STRA</name>
<evidence type="ECO:0000256" key="2">
    <source>
        <dbReference type="SAM" id="SignalP"/>
    </source>
</evidence>
<dbReference type="EMBL" id="CAKOGP040000491">
    <property type="protein sequence ID" value="CAJ1935620.1"/>
    <property type="molecule type" value="Genomic_DNA"/>
</dbReference>
<evidence type="ECO:0000313" key="4">
    <source>
        <dbReference type="Proteomes" id="UP001295423"/>
    </source>
</evidence>
<evidence type="ECO:0000256" key="1">
    <source>
        <dbReference type="SAM" id="Phobius"/>
    </source>
</evidence>
<dbReference type="PANTHER" id="PTHR13593">
    <property type="match status" value="1"/>
</dbReference>
<protein>
    <recommendedName>
        <fullName evidence="5">PLC-like phosphodiesterase</fullName>
    </recommendedName>
</protein>
<dbReference type="AlphaFoldDB" id="A0AAD2CJC4"/>
<sequence>MIFTKHQTILVLRLFITLYAPRVHGFHHSRCNQFQAQFQFPDCYVPDMDAYNLQLSDASFLMAHDAGTGYLSVKKGISSATNLYAKNQRGTVYEQLQNGARALDVRPKLLQNGTVALHHGTIAIGTTLETLVQDAIRWCNENPSELVLILHNNMGYDSNLSPDADTAVNALSDVYGPLGVSYVACGDVYGLTVAETMEISVLASGGYLLALDQQDAYTSFCGKSNYISDQLVTCYPNNGTLPCTNAKSPTHERLKEYALACSNNAATDSTYVLGPPQSLDIWPFNIIQGIWQVDTRSAATGVAHVSSLIDDNTKSRINAQLVDWIYDGEFNAVSLLAVDNVALNGNAILSVLRSKCGQSELGEEECGTAIRKPRLQRKPLSTLSFAVTLSFYIFFAIWVGVMLRHYRKFYRPEEQAKRLEKDLKGVEHHFKRVMAGEYA</sequence>
<comment type="caution">
    <text evidence="3">The sequence shown here is derived from an EMBL/GenBank/DDBJ whole genome shotgun (WGS) entry which is preliminary data.</text>
</comment>
<dbReference type="GO" id="GO:0006629">
    <property type="term" value="P:lipid metabolic process"/>
    <property type="evidence" value="ECO:0007669"/>
    <property type="project" value="InterPro"/>
</dbReference>
<feature type="signal peptide" evidence="2">
    <location>
        <begin position="1"/>
        <end position="25"/>
    </location>
</feature>
<accession>A0AAD2CJC4</accession>
<feature type="transmembrane region" description="Helical" evidence="1">
    <location>
        <begin position="383"/>
        <end position="403"/>
    </location>
</feature>
<dbReference type="InterPro" id="IPR051057">
    <property type="entry name" value="PI-PLC_domain"/>
</dbReference>
<dbReference type="InterPro" id="IPR017946">
    <property type="entry name" value="PLC-like_Pdiesterase_TIM-brl"/>
</dbReference>
<keyword evidence="4" id="KW-1185">Reference proteome</keyword>
<keyword evidence="1" id="KW-0812">Transmembrane</keyword>
<gene>
    <name evidence="3" type="ORF">CYCCA115_LOCUS4834</name>
</gene>
<dbReference type="Gene3D" id="3.20.20.190">
    <property type="entry name" value="Phosphatidylinositol (PI) phosphodiesterase"/>
    <property type="match status" value="1"/>
</dbReference>
<dbReference type="CDD" id="cd08557">
    <property type="entry name" value="PI-PLCc_bacteria_like"/>
    <property type="match status" value="1"/>
</dbReference>
<evidence type="ECO:0000313" key="3">
    <source>
        <dbReference type="EMBL" id="CAJ1935620.1"/>
    </source>
</evidence>
<dbReference type="GO" id="GO:0008081">
    <property type="term" value="F:phosphoric diester hydrolase activity"/>
    <property type="evidence" value="ECO:0007669"/>
    <property type="project" value="InterPro"/>
</dbReference>
<dbReference type="PANTHER" id="PTHR13593:SF113">
    <property type="entry name" value="SI:DKEY-266F7.9"/>
    <property type="match status" value="1"/>
</dbReference>
<organism evidence="3 4">
    <name type="scientific">Cylindrotheca closterium</name>
    <dbReference type="NCBI Taxonomy" id="2856"/>
    <lineage>
        <taxon>Eukaryota</taxon>
        <taxon>Sar</taxon>
        <taxon>Stramenopiles</taxon>
        <taxon>Ochrophyta</taxon>
        <taxon>Bacillariophyta</taxon>
        <taxon>Bacillariophyceae</taxon>
        <taxon>Bacillariophycidae</taxon>
        <taxon>Bacillariales</taxon>
        <taxon>Bacillariaceae</taxon>
        <taxon>Cylindrotheca</taxon>
    </lineage>
</organism>
<evidence type="ECO:0008006" key="5">
    <source>
        <dbReference type="Google" id="ProtNLM"/>
    </source>
</evidence>
<proteinExistence type="predicted"/>
<dbReference type="SUPFAM" id="SSF51695">
    <property type="entry name" value="PLC-like phosphodiesterases"/>
    <property type="match status" value="1"/>
</dbReference>